<proteinExistence type="predicted"/>
<evidence type="ECO:0000256" key="1">
    <source>
        <dbReference type="SAM" id="MobiDB-lite"/>
    </source>
</evidence>
<protein>
    <submittedName>
        <fullName evidence="2">Uncharacterized protein</fullName>
    </submittedName>
</protein>
<sequence>MAMHTENRGCLSTPGSLNSSLNTGDRGHIWQTESIPQHRHNSPRQTTSPALNIFGESCPACLRWQSKLLSRGSTLSP</sequence>
<accession>A0A0E9UX99</accession>
<name>A0A0E9UX99_ANGAN</name>
<reference evidence="2" key="1">
    <citation type="submission" date="2014-11" db="EMBL/GenBank/DDBJ databases">
        <authorList>
            <person name="Amaro Gonzalez C."/>
        </authorList>
    </citation>
    <scope>NUCLEOTIDE SEQUENCE</scope>
</reference>
<feature type="compositionally biased region" description="Polar residues" evidence="1">
    <location>
        <begin position="13"/>
        <end position="23"/>
    </location>
</feature>
<evidence type="ECO:0000313" key="2">
    <source>
        <dbReference type="EMBL" id="JAH69800.1"/>
    </source>
</evidence>
<dbReference type="EMBL" id="GBXM01038777">
    <property type="protein sequence ID" value="JAH69800.1"/>
    <property type="molecule type" value="Transcribed_RNA"/>
</dbReference>
<dbReference type="AlphaFoldDB" id="A0A0E9UX99"/>
<feature type="region of interest" description="Disordered" evidence="1">
    <location>
        <begin position="1"/>
        <end position="27"/>
    </location>
</feature>
<organism evidence="2">
    <name type="scientific">Anguilla anguilla</name>
    <name type="common">European freshwater eel</name>
    <name type="synonym">Muraena anguilla</name>
    <dbReference type="NCBI Taxonomy" id="7936"/>
    <lineage>
        <taxon>Eukaryota</taxon>
        <taxon>Metazoa</taxon>
        <taxon>Chordata</taxon>
        <taxon>Craniata</taxon>
        <taxon>Vertebrata</taxon>
        <taxon>Euteleostomi</taxon>
        <taxon>Actinopterygii</taxon>
        <taxon>Neopterygii</taxon>
        <taxon>Teleostei</taxon>
        <taxon>Anguilliformes</taxon>
        <taxon>Anguillidae</taxon>
        <taxon>Anguilla</taxon>
    </lineage>
</organism>
<reference evidence="2" key="2">
    <citation type="journal article" date="2015" name="Fish Shellfish Immunol.">
        <title>Early steps in the European eel (Anguilla anguilla)-Vibrio vulnificus interaction in the gills: Role of the RtxA13 toxin.</title>
        <authorList>
            <person name="Callol A."/>
            <person name="Pajuelo D."/>
            <person name="Ebbesson L."/>
            <person name="Teles M."/>
            <person name="MacKenzie S."/>
            <person name="Amaro C."/>
        </authorList>
    </citation>
    <scope>NUCLEOTIDE SEQUENCE</scope>
</reference>